<gene>
    <name evidence="3" type="ORF">Tci_035746</name>
</gene>
<proteinExistence type="predicted"/>
<evidence type="ECO:0000313" key="3">
    <source>
        <dbReference type="EMBL" id="GEU63768.1"/>
    </source>
</evidence>
<accession>A0A6L2LQ00</accession>
<dbReference type="EMBL" id="BKCJ010004906">
    <property type="protein sequence ID" value="GEU63768.1"/>
    <property type="molecule type" value="Genomic_DNA"/>
</dbReference>
<dbReference type="PANTHER" id="PTHR31973:SF187">
    <property type="entry name" value="MUTATOR TRANSPOSASE MUDRA PROTEIN"/>
    <property type="match status" value="1"/>
</dbReference>
<feature type="region of interest" description="Disordered" evidence="1">
    <location>
        <begin position="220"/>
        <end position="262"/>
    </location>
</feature>
<name>A0A6L2LQ00_TANCI</name>
<dbReference type="InterPro" id="IPR006564">
    <property type="entry name" value="Znf_PMZ"/>
</dbReference>
<dbReference type="PANTHER" id="PTHR31973">
    <property type="entry name" value="POLYPROTEIN, PUTATIVE-RELATED"/>
    <property type="match status" value="1"/>
</dbReference>
<dbReference type="SMART" id="SM00575">
    <property type="entry name" value="ZnF_PMZ"/>
    <property type="match status" value="1"/>
</dbReference>
<reference evidence="3" key="1">
    <citation type="journal article" date="2019" name="Sci. Rep.">
        <title>Draft genome of Tanacetum cinerariifolium, the natural source of mosquito coil.</title>
        <authorList>
            <person name="Yamashiro T."/>
            <person name="Shiraishi A."/>
            <person name="Satake H."/>
            <person name="Nakayama K."/>
        </authorList>
    </citation>
    <scope>NUCLEOTIDE SEQUENCE</scope>
</reference>
<comment type="caution">
    <text evidence="3">The sequence shown here is derived from an EMBL/GenBank/DDBJ whole genome shotgun (WGS) entry which is preliminary data.</text>
</comment>
<sequence>MGRSGCSFWYCSGGLECTGASVEEGSDSTTMPFTVNLYHNGVFVERPFNYQNDDFKVIDDVDFEGMLYVQMFDIIRRVVLISPTSLFFKLVDKPLIGLKPLKTDEDVEQAVKTPFKCNIDDDAPSTYENLEDLKDIIDFEVEGKENVAIPKNTTDDPWLNKLVVKGNFIGHIDDPTANLGGRFIHKENDPEDDIVDPKCKAKKNIIDVDEGKCAAFKGKKPKDKNHDVDCNTNSDKADCSSKPDHAKYSFKPKTKKNGRTSKAIKERWSRRKNMKKEGLVEHYIKLWEYRQTVLESNPDSELGYGGGLTILYDGHERLVEAVSGAYIEVEVRRWDVAYGVNFHIKKCGYRLWELSGIPCVHAMAAYYRMNMDPELWDNELNVHQVSIDLSVNEAPKNYTSKESQAQDLDLAPTLPIQESQVHTRSKRKKQVATTCMRIYVKTTGRSERIANMQTKKFKFDAST</sequence>
<feature type="domain" description="Zinc finger PMZ-type" evidence="2">
    <location>
        <begin position="345"/>
        <end position="372"/>
    </location>
</feature>
<feature type="compositionally biased region" description="Basic residues" evidence="1">
    <location>
        <begin position="248"/>
        <end position="259"/>
    </location>
</feature>
<feature type="compositionally biased region" description="Basic and acidic residues" evidence="1">
    <location>
        <begin position="224"/>
        <end position="247"/>
    </location>
</feature>
<organism evidence="3">
    <name type="scientific">Tanacetum cinerariifolium</name>
    <name type="common">Dalmatian daisy</name>
    <name type="synonym">Chrysanthemum cinerariifolium</name>
    <dbReference type="NCBI Taxonomy" id="118510"/>
    <lineage>
        <taxon>Eukaryota</taxon>
        <taxon>Viridiplantae</taxon>
        <taxon>Streptophyta</taxon>
        <taxon>Embryophyta</taxon>
        <taxon>Tracheophyta</taxon>
        <taxon>Spermatophyta</taxon>
        <taxon>Magnoliopsida</taxon>
        <taxon>eudicotyledons</taxon>
        <taxon>Gunneridae</taxon>
        <taxon>Pentapetalae</taxon>
        <taxon>asterids</taxon>
        <taxon>campanulids</taxon>
        <taxon>Asterales</taxon>
        <taxon>Asteraceae</taxon>
        <taxon>Asteroideae</taxon>
        <taxon>Anthemideae</taxon>
        <taxon>Anthemidinae</taxon>
        <taxon>Tanacetum</taxon>
    </lineage>
</organism>
<evidence type="ECO:0000259" key="2">
    <source>
        <dbReference type="SMART" id="SM00575"/>
    </source>
</evidence>
<dbReference type="GO" id="GO:0008270">
    <property type="term" value="F:zinc ion binding"/>
    <property type="evidence" value="ECO:0007669"/>
    <property type="project" value="InterPro"/>
</dbReference>
<dbReference type="AlphaFoldDB" id="A0A6L2LQ00"/>
<protein>
    <recommendedName>
        <fullName evidence="2">Zinc finger PMZ-type domain-containing protein</fullName>
    </recommendedName>
</protein>
<evidence type="ECO:0000256" key="1">
    <source>
        <dbReference type="SAM" id="MobiDB-lite"/>
    </source>
</evidence>